<sequence length="440" mass="48884">MNFLKTPIFKYSNYFKPRSIQFMNYSKNTKINMNTQNPQQKITITDTHNNHSHTETTGHTESHGHSHQEEHGHSHGGMSMLSHSHSHSHSQPNELLTASFSNPAVRITWIGLIVNIGMAISKGVGGIYFHSQSLIADAIHSVSDMIADFLTLATVNVATKVGSPNLYPLGYGKIESFGSLLVSGILLFAGLSVGWSSLLQVFEFVLPSDIFHTVSQIQFGHSHSHSDHSHSHELGDSHVESKMQIPDINAAWLAGGSIVIKEILYQQTMKVANQTNSKVLIANAWHHRVDSLTALVAVVTVTGGVMFNLAWLDSAGGILVSALIIKAGWGSFKSAIYELIDRGEKFPNEESDKYLNILKEKIPEGFKVSKLSLLTSGANSNYFITLVSKDNNDLKFLNQLENQLTEEIKNKDKFIRNVFIQFKQIPVEQFNEMTDKDINM</sequence>
<protein>
    <submittedName>
        <fullName evidence="1">Mitochondrial metal transporter 1</fullName>
    </submittedName>
</protein>
<dbReference type="Proteomes" id="UP001152531">
    <property type="component" value="Unassembled WGS sequence"/>
</dbReference>
<comment type="caution">
    <text evidence="1">The sequence shown here is derived from an EMBL/GenBank/DDBJ whole genome shotgun (WGS) entry which is preliminary data.</text>
</comment>
<accession>A0ACA9YAL9</accession>
<proteinExistence type="predicted"/>
<evidence type="ECO:0000313" key="1">
    <source>
        <dbReference type="EMBL" id="CAH6722098.1"/>
    </source>
</evidence>
<organism evidence="1 2">
    <name type="scientific">[Candida] jaroonii</name>
    <dbReference type="NCBI Taxonomy" id="467808"/>
    <lineage>
        <taxon>Eukaryota</taxon>
        <taxon>Fungi</taxon>
        <taxon>Dikarya</taxon>
        <taxon>Ascomycota</taxon>
        <taxon>Saccharomycotina</taxon>
        <taxon>Pichiomycetes</taxon>
        <taxon>Debaryomycetaceae</taxon>
        <taxon>Yamadazyma</taxon>
    </lineage>
</organism>
<dbReference type="EMBL" id="CALSDN010000008">
    <property type="protein sequence ID" value="CAH6722098.1"/>
    <property type="molecule type" value="Genomic_DNA"/>
</dbReference>
<keyword evidence="2" id="KW-1185">Reference proteome</keyword>
<reference evidence="1" key="1">
    <citation type="submission" date="2022-06" db="EMBL/GenBank/DDBJ databases">
        <authorList>
            <person name="Legras J.-L."/>
            <person name="Devillers H."/>
            <person name="Grondin C."/>
        </authorList>
    </citation>
    <scope>NUCLEOTIDE SEQUENCE</scope>
    <source>
        <strain evidence="1">CLIB 1444</strain>
    </source>
</reference>
<name>A0ACA9YAL9_9ASCO</name>
<gene>
    <name evidence="1" type="ORF">CLIB1444_08S01838</name>
</gene>
<evidence type="ECO:0000313" key="2">
    <source>
        <dbReference type="Proteomes" id="UP001152531"/>
    </source>
</evidence>